<organism evidence="3">
    <name type="scientific">Schistosoma curassoni</name>
    <dbReference type="NCBI Taxonomy" id="6186"/>
    <lineage>
        <taxon>Eukaryota</taxon>
        <taxon>Metazoa</taxon>
        <taxon>Spiralia</taxon>
        <taxon>Lophotrochozoa</taxon>
        <taxon>Platyhelminthes</taxon>
        <taxon>Trematoda</taxon>
        <taxon>Digenea</taxon>
        <taxon>Strigeidida</taxon>
        <taxon>Schistosomatoidea</taxon>
        <taxon>Schistosomatidae</taxon>
        <taxon>Schistosoma</taxon>
    </lineage>
</organism>
<gene>
    <name evidence="1" type="ORF">SCUD_LOCUS14624</name>
</gene>
<reference evidence="1 2" key="2">
    <citation type="submission" date="2018-11" db="EMBL/GenBank/DDBJ databases">
        <authorList>
            <consortium name="Pathogen Informatics"/>
        </authorList>
    </citation>
    <scope>NUCLEOTIDE SEQUENCE [LARGE SCALE GENOMIC DNA]</scope>
    <source>
        <strain evidence="1">Dakar</strain>
        <strain evidence="2">Dakar, Senegal</strain>
    </source>
</reference>
<reference evidence="3" key="1">
    <citation type="submission" date="2016-06" db="UniProtKB">
        <authorList>
            <consortium name="WormBaseParasite"/>
        </authorList>
    </citation>
    <scope>IDENTIFICATION</scope>
</reference>
<name>A0A183KHX2_9TREM</name>
<proteinExistence type="predicted"/>
<dbReference type="Proteomes" id="UP000279833">
    <property type="component" value="Unassembled WGS sequence"/>
</dbReference>
<keyword evidence="2" id="KW-1185">Reference proteome</keyword>
<dbReference type="AlphaFoldDB" id="A0A183KHX2"/>
<evidence type="ECO:0000313" key="2">
    <source>
        <dbReference type="Proteomes" id="UP000279833"/>
    </source>
</evidence>
<accession>A0A183KHX2</accession>
<evidence type="ECO:0000313" key="3">
    <source>
        <dbReference type="WBParaSite" id="SCUD_0001462701-mRNA-1"/>
    </source>
</evidence>
<dbReference type="EMBL" id="UZAK01036874">
    <property type="protein sequence ID" value="VDP56942.1"/>
    <property type="molecule type" value="Genomic_DNA"/>
</dbReference>
<protein>
    <submittedName>
        <fullName evidence="3">Reverse transcriptase domain-containing protein</fullName>
    </submittedName>
</protein>
<dbReference type="WBParaSite" id="SCUD_0001462701-mRNA-1">
    <property type="protein sequence ID" value="SCUD_0001462701-mRNA-1"/>
    <property type="gene ID" value="SCUD_0001462701"/>
</dbReference>
<evidence type="ECO:0000313" key="1">
    <source>
        <dbReference type="EMBL" id="VDP56942.1"/>
    </source>
</evidence>
<sequence>MGRTGWELLNRPASLNPLDIEAPPKDLPIDITPPKIEEIRMAIRQIKSGNAAGPDNIPPEALNSDREITENILYVLFRKICEKEHVQMKWKERYLIKILKK</sequence>